<evidence type="ECO:0000313" key="2">
    <source>
        <dbReference type="Proteomes" id="UP000634136"/>
    </source>
</evidence>
<dbReference type="AlphaFoldDB" id="A0A834T0H8"/>
<reference evidence="1" key="1">
    <citation type="submission" date="2020-09" db="EMBL/GenBank/DDBJ databases">
        <title>Genome-Enabled Discovery of Anthraquinone Biosynthesis in Senna tora.</title>
        <authorList>
            <person name="Kang S.-H."/>
            <person name="Pandey R.P."/>
            <person name="Lee C.-M."/>
            <person name="Sim J.-S."/>
            <person name="Jeong J.-T."/>
            <person name="Choi B.-S."/>
            <person name="Jung M."/>
            <person name="Ginzburg D."/>
            <person name="Zhao K."/>
            <person name="Won S.Y."/>
            <person name="Oh T.-J."/>
            <person name="Yu Y."/>
            <person name="Kim N.-H."/>
            <person name="Lee O.R."/>
            <person name="Lee T.-H."/>
            <person name="Bashyal P."/>
            <person name="Kim T.-S."/>
            <person name="Lee W.-H."/>
            <person name="Kawkins C."/>
            <person name="Kim C.-K."/>
            <person name="Kim J.S."/>
            <person name="Ahn B.O."/>
            <person name="Rhee S.Y."/>
            <person name="Sohng J.K."/>
        </authorList>
    </citation>
    <scope>NUCLEOTIDE SEQUENCE</scope>
    <source>
        <tissue evidence="1">Leaf</tissue>
    </source>
</reference>
<name>A0A834T0H8_9FABA</name>
<comment type="caution">
    <text evidence="1">The sequence shown here is derived from an EMBL/GenBank/DDBJ whole genome shotgun (WGS) entry which is preliminary data.</text>
</comment>
<organism evidence="1 2">
    <name type="scientific">Senna tora</name>
    <dbReference type="NCBI Taxonomy" id="362788"/>
    <lineage>
        <taxon>Eukaryota</taxon>
        <taxon>Viridiplantae</taxon>
        <taxon>Streptophyta</taxon>
        <taxon>Embryophyta</taxon>
        <taxon>Tracheophyta</taxon>
        <taxon>Spermatophyta</taxon>
        <taxon>Magnoliopsida</taxon>
        <taxon>eudicotyledons</taxon>
        <taxon>Gunneridae</taxon>
        <taxon>Pentapetalae</taxon>
        <taxon>rosids</taxon>
        <taxon>fabids</taxon>
        <taxon>Fabales</taxon>
        <taxon>Fabaceae</taxon>
        <taxon>Caesalpinioideae</taxon>
        <taxon>Cassia clade</taxon>
        <taxon>Senna</taxon>
    </lineage>
</organism>
<keyword evidence="2" id="KW-1185">Reference proteome</keyword>
<proteinExistence type="predicted"/>
<dbReference type="Proteomes" id="UP000634136">
    <property type="component" value="Unassembled WGS sequence"/>
</dbReference>
<protein>
    <submittedName>
        <fullName evidence="1">Uncharacterized protein</fullName>
    </submittedName>
</protein>
<gene>
    <name evidence="1" type="ORF">G2W53_033957</name>
</gene>
<dbReference type="EMBL" id="JAAIUW010000010">
    <property type="protein sequence ID" value="KAF7812981.1"/>
    <property type="molecule type" value="Genomic_DNA"/>
</dbReference>
<sequence>MFVGEYGVFQRLDDEAALISFFFFYSQANGNGFGKHHQDSHLRLYLLPKLGYRKMGFTLSS</sequence>
<evidence type="ECO:0000313" key="1">
    <source>
        <dbReference type="EMBL" id="KAF7812981.1"/>
    </source>
</evidence>
<accession>A0A834T0H8</accession>